<evidence type="ECO:0000313" key="10">
    <source>
        <dbReference type="Proteomes" id="UP000028090"/>
    </source>
</evidence>
<evidence type="ECO:0000256" key="2">
    <source>
        <dbReference type="ARBA" id="ARBA00022475"/>
    </source>
</evidence>
<dbReference type="EMBL" id="JPFU01000009">
    <property type="protein sequence ID" value="KEQ36341.1"/>
    <property type="molecule type" value="Genomic_DNA"/>
</dbReference>
<dbReference type="AlphaFoldDB" id="A0A081Q068"/>
<dbReference type="Pfam" id="PF02687">
    <property type="entry name" value="FtsX"/>
    <property type="match status" value="1"/>
</dbReference>
<comment type="subcellular location">
    <subcellularLocation>
        <location evidence="1">Cell membrane</location>
        <topology evidence="1">Multi-pass membrane protein</topology>
    </subcellularLocation>
</comment>
<accession>A0A081Q068</accession>
<feature type="transmembrane region" description="Helical" evidence="6">
    <location>
        <begin position="289"/>
        <end position="310"/>
    </location>
</feature>
<sequence>MNPFQRAWAYVSRKRLRSFILFLILLVLLAGISACLTLMKSNKTVETNLYKSLNTSFSIKKIENGQTFKLSDLASVSKIKGLENVSPEFETVAKLKDKEAVSGEQSVERDDLSAEDKNLVSLTALEDSSKDVTFTSSAFNLKEGRYLQKGDSKKIIIHEELAKKNSLSLHDKITLDASQSEAGKGQTVEFEIVGIFSGKKQEKFTGLSSDFSENQVFTDYESSQTLLGNSEAQVSAARFYVESPKEMDGLMKQVENLALESQGYQVEKENKAFEQIKDSVATFQTFLTIFLYGMLIAGAGALILVLSLWLRERVYEVGILLALGKGKSSIFLQFCLEVVLVSLGALLPAFATGNAIITYLLQTLLASVDQAALQDTLAKASGLSSSLLSFAESYVFLVLLSCLSLAFCFLFLFRKSPKEILSSIS</sequence>
<dbReference type="PANTHER" id="PTHR30572:SF9">
    <property type="entry name" value="ABC TRANSPORTER PERMEASE PROTEIN"/>
    <property type="match status" value="1"/>
</dbReference>
<keyword evidence="2" id="KW-1003">Cell membrane</keyword>
<evidence type="ECO:0000256" key="5">
    <source>
        <dbReference type="ARBA" id="ARBA00023136"/>
    </source>
</evidence>
<dbReference type="InterPro" id="IPR050250">
    <property type="entry name" value="Macrolide_Exporter_MacB"/>
</dbReference>
<dbReference type="InterPro" id="IPR003838">
    <property type="entry name" value="ABC3_permease_C"/>
</dbReference>
<feature type="transmembrane region" description="Helical" evidence="6">
    <location>
        <begin position="330"/>
        <end position="351"/>
    </location>
</feature>
<gene>
    <name evidence="9" type="ORF">SK629_0737</name>
</gene>
<evidence type="ECO:0000259" key="7">
    <source>
        <dbReference type="Pfam" id="PF02687"/>
    </source>
</evidence>
<keyword evidence="3 6" id="KW-0812">Transmembrane</keyword>
<dbReference type="Pfam" id="PF12704">
    <property type="entry name" value="MacB_PCD"/>
    <property type="match status" value="1"/>
</dbReference>
<feature type="domain" description="ABC3 transporter permease C-terminal" evidence="7">
    <location>
        <begin position="289"/>
        <end position="417"/>
    </location>
</feature>
<dbReference type="InterPro" id="IPR025857">
    <property type="entry name" value="MacB_PCD"/>
</dbReference>
<comment type="caution">
    <text evidence="9">The sequence shown here is derived from an EMBL/GenBank/DDBJ whole genome shotgun (WGS) entry which is preliminary data.</text>
</comment>
<evidence type="ECO:0000256" key="4">
    <source>
        <dbReference type="ARBA" id="ARBA00022989"/>
    </source>
</evidence>
<reference evidence="9 10" key="1">
    <citation type="submission" date="2014-05" db="EMBL/GenBank/DDBJ databases">
        <authorList>
            <person name="Daugherty S.C."/>
            <person name="Tallon L.J."/>
            <person name="Sadzewicz L."/>
            <person name="Kilian M."/>
            <person name="Tettelin H."/>
        </authorList>
    </citation>
    <scope>NUCLEOTIDE SEQUENCE [LARGE SCALE GENOMIC DNA]</scope>
    <source>
        <strain evidence="9 10">SK629</strain>
    </source>
</reference>
<dbReference type="Proteomes" id="UP000028090">
    <property type="component" value="Unassembled WGS sequence"/>
</dbReference>
<dbReference type="GO" id="GO:0022857">
    <property type="term" value="F:transmembrane transporter activity"/>
    <property type="evidence" value="ECO:0007669"/>
    <property type="project" value="TreeGrafter"/>
</dbReference>
<evidence type="ECO:0000313" key="9">
    <source>
        <dbReference type="EMBL" id="KEQ36341.1"/>
    </source>
</evidence>
<feature type="transmembrane region" description="Helical" evidence="6">
    <location>
        <begin position="394"/>
        <end position="413"/>
    </location>
</feature>
<dbReference type="PROSITE" id="PS51257">
    <property type="entry name" value="PROKAR_LIPOPROTEIN"/>
    <property type="match status" value="1"/>
</dbReference>
<evidence type="ECO:0000256" key="1">
    <source>
        <dbReference type="ARBA" id="ARBA00004651"/>
    </source>
</evidence>
<evidence type="ECO:0000256" key="6">
    <source>
        <dbReference type="SAM" id="Phobius"/>
    </source>
</evidence>
<dbReference type="GO" id="GO:0005886">
    <property type="term" value="C:plasma membrane"/>
    <property type="evidence" value="ECO:0007669"/>
    <property type="project" value="UniProtKB-SubCell"/>
</dbReference>
<evidence type="ECO:0000259" key="8">
    <source>
        <dbReference type="Pfam" id="PF12704"/>
    </source>
</evidence>
<proteinExistence type="predicted"/>
<evidence type="ECO:0000256" key="3">
    <source>
        <dbReference type="ARBA" id="ARBA00022692"/>
    </source>
</evidence>
<name>A0A081Q068_STRMT</name>
<organism evidence="9 10">
    <name type="scientific">Streptococcus mitis</name>
    <dbReference type="NCBI Taxonomy" id="28037"/>
    <lineage>
        <taxon>Bacteria</taxon>
        <taxon>Bacillati</taxon>
        <taxon>Bacillota</taxon>
        <taxon>Bacilli</taxon>
        <taxon>Lactobacillales</taxon>
        <taxon>Streptococcaceae</taxon>
        <taxon>Streptococcus</taxon>
        <taxon>Streptococcus mitis group</taxon>
    </lineage>
</organism>
<feature type="domain" description="MacB-like periplasmic core" evidence="8">
    <location>
        <begin position="22"/>
        <end position="256"/>
    </location>
</feature>
<dbReference type="PATRIC" id="fig|28037.95.peg.677"/>
<dbReference type="PANTHER" id="PTHR30572">
    <property type="entry name" value="MEMBRANE COMPONENT OF TRANSPORTER-RELATED"/>
    <property type="match status" value="1"/>
</dbReference>
<keyword evidence="5 6" id="KW-0472">Membrane</keyword>
<dbReference type="OrthoDB" id="9812886at2"/>
<protein>
    <submittedName>
        <fullName evidence="9">FtsX-like permease family protein</fullName>
    </submittedName>
</protein>
<keyword evidence="4 6" id="KW-1133">Transmembrane helix</keyword>
<dbReference type="RefSeq" id="WP_042900625.1">
    <property type="nucleotide sequence ID" value="NZ_JPFU01000009.1"/>
</dbReference>